<proteinExistence type="inferred from homology"/>
<evidence type="ECO:0000256" key="3">
    <source>
        <dbReference type="ARBA" id="ARBA00023015"/>
    </source>
</evidence>
<dbReference type="InterPro" id="IPR000847">
    <property type="entry name" value="LysR_HTH_N"/>
</dbReference>
<protein>
    <submittedName>
        <fullName evidence="7">LysR family transcriptional regulator</fullName>
    </submittedName>
</protein>
<dbReference type="Gene3D" id="3.40.190.290">
    <property type="match status" value="1"/>
</dbReference>
<sequence>MKMNYTIGRSDLDGVVVFLAVAEERGFRAAAKRLGITPSAVSQAIRAFEKRIGVTLLARTTRSVGLTEAGERLLLQVGPATQQMLQGIESARSLGHSVTGLLRISVPKASVQILTERYAVGLLAVYPQLQLEFVSDDRMIDIIAEGCDAGVRPRSVVHADMVAVPLTPEEPQVVVGSPAFLARYGRPATPQDIRNIPCITYKQAGIVLDEWAFNPGGGEPISIHVSGPLILDDVAACVHAAEQGVGLFRLPRSIVARNIHAGTLEVTLSSFSTKFPGLALYYPSRSTVLPKLRAFVDFVLANKV</sequence>
<dbReference type="SUPFAM" id="SSF53850">
    <property type="entry name" value="Periplasmic binding protein-like II"/>
    <property type="match status" value="1"/>
</dbReference>
<gene>
    <name evidence="7" type="ORF">D4100_22860</name>
</gene>
<dbReference type="InterPro" id="IPR036388">
    <property type="entry name" value="WH-like_DNA-bd_sf"/>
</dbReference>
<dbReference type="EMBL" id="QYYG01000010">
    <property type="protein sequence ID" value="RJF53321.1"/>
    <property type="molecule type" value="Genomic_DNA"/>
</dbReference>
<dbReference type="PROSITE" id="PS50931">
    <property type="entry name" value="HTH_LYSR"/>
    <property type="match status" value="1"/>
</dbReference>
<dbReference type="FunFam" id="1.10.10.10:FF:000001">
    <property type="entry name" value="LysR family transcriptional regulator"/>
    <property type="match status" value="1"/>
</dbReference>
<dbReference type="SUPFAM" id="SSF46785">
    <property type="entry name" value="Winged helix' DNA-binding domain"/>
    <property type="match status" value="1"/>
</dbReference>
<dbReference type="InterPro" id="IPR005119">
    <property type="entry name" value="LysR_subst-bd"/>
</dbReference>
<evidence type="ECO:0000259" key="6">
    <source>
        <dbReference type="PROSITE" id="PS50931"/>
    </source>
</evidence>
<dbReference type="Gene3D" id="1.10.10.10">
    <property type="entry name" value="Winged helix-like DNA-binding domain superfamily/Winged helix DNA-binding domain"/>
    <property type="match status" value="1"/>
</dbReference>
<dbReference type="PANTHER" id="PTHR30537">
    <property type="entry name" value="HTH-TYPE TRANSCRIPTIONAL REGULATOR"/>
    <property type="match status" value="1"/>
</dbReference>
<keyword evidence="4" id="KW-0238">DNA-binding</keyword>
<evidence type="ECO:0000313" key="7">
    <source>
        <dbReference type="EMBL" id="RJF53321.1"/>
    </source>
</evidence>
<dbReference type="PANTHER" id="PTHR30537:SF5">
    <property type="entry name" value="HTH-TYPE TRANSCRIPTIONAL ACTIVATOR TTDR-RELATED"/>
    <property type="match status" value="1"/>
</dbReference>
<evidence type="ECO:0000313" key="8">
    <source>
        <dbReference type="Proteomes" id="UP000284338"/>
    </source>
</evidence>
<keyword evidence="3" id="KW-0805">Transcription regulation</keyword>
<evidence type="ECO:0000256" key="1">
    <source>
        <dbReference type="ARBA" id="ARBA00009437"/>
    </source>
</evidence>
<evidence type="ECO:0000256" key="4">
    <source>
        <dbReference type="ARBA" id="ARBA00023125"/>
    </source>
</evidence>
<evidence type="ECO:0000256" key="5">
    <source>
        <dbReference type="ARBA" id="ARBA00023163"/>
    </source>
</evidence>
<comment type="caution">
    <text evidence="7">The sequence shown here is derived from an EMBL/GenBank/DDBJ whole genome shotgun (WGS) entry which is preliminary data.</text>
</comment>
<dbReference type="AlphaFoldDB" id="A0AA93BUN4"/>
<reference evidence="7 8" key="1">
    <citation type="submission" date="2018-09" db="EMBL/GenBank/DDBJ databases">
        <title>Draft genome of a novel serratia sp. strain with antifungal activity.</title>
        <authorList>
            <person name="Dichmann S.I."/>
            <person name="Park B.P."/>
            <person name="Pathiraja D."/>
            <person name="Choi I.-G."/>
            <person name="Stougaard P."/>
            <person name="Hennessy R.C."/>
        </authorList>
    </citation>
    <scope>NUCLEOTIDE SEQUENCE [LARGE SCALE GENOMIC DNA]</scope>
    <source>
        <strain evidence="7 8">S40</strain>
    </source>
</reference>
<feature type="domain" description="HTH lysR-type" evidence="6">
    <location>
        <begin position="11"/>
        <end position="67"/>
    </location>
</feature>
<dbReference type="Proteomes" id="UP000284338">
    <property type="component" value="Unassembled WGS sequence"/>
</dbReference>
<evidence type="ECO:0000256" key="2">
    <source>
        <dbReference type="ARBA" id="ARBA00022491"/>
    </source>
</evidence>
<comment type="similarity">
    <text evidence="1">Belongs to the LysR transcriptional regulatory family.</text>
</comment>
<dbReference type="InterPro" id="IPR036390">
    <property type="entry name" value="WH_DNA-bd_sf"/>
</dbReference>
<dbReference type="Pfam" id="PF03466">
    <property type="entry name" value="LysR_substrate"/>
    <property type="match status" value="1"/>
</dbReference>
<dbReference type="Pfam" id="PF00126">
    <property type="entry name" value="HTH_1"/>
    <property type="match status" value="1"/>
</dbReference>
<keyword evidence="8" id="KW-1185">Reference proteome</keyword>
<accession>A0AA93BUN4</accession>
<name>A0AA93BUN4_9GAMM</name>
<dbReference type="GO" id="GO:0003677">
    <property type="term" value="F:DNA binding"/>
    <property type="evidence" value="ECO:0007669"/>
    <property type="project" value="UniProtKB-KW"/>
</dbReference>
<keyword evidence="2" id="KW-0678">Repressor</keyword>
<keyword evidence="5" id="KW-0804">Transcription</keyword>
<dbReference type="InterPro" id="IPR058163">
    <property type="entry name" value="LysR-type_TF_proteobact-type"/>
</dbReference>
<dbReference type="GO" id="GO:0003700">
    <property type="term" value="F:DNA-binding transcription factor activity"/>
    <property type="evidence" value="ECO:0007669"/>
    <property type="project" value="InterPro"/>
</dbReference>
<organism evidence="7 8">
    <name type="scientific">Serratia inhibens</name>
    <dbReference type="NCBI Taxonomy" id="2338073"/>
    <lineage>
        <taxon>Bacteria</taxon>
        <taxon>Pseudomonadati</taxon>
        <taxon>Pseudomonadota</taxon>
        <taxon>Gammaproteobacteria</taxon>
        <taxon>Enterobacterales</taxon>
        <taxon>Yersiniaceae</taxon>
        <taxon>Serratia</taxon>
    </lineage>
</organism>